<name>A0A6M3LR58_9ZZZZ</name>
<proteinExistence type="predicted"/>
<accession>A0A6M3LR58</accession>
<dbReference type="AlphaFoldDB" id="A0A6M3LR58"/>
<evidence type="ECO:0000313" key="1">
    <source>
        <dbReference type="EMBL" id="QJA97846.1"/>
    </source>
</evidence>
<dbReference type="EMBL" id="MT143530">
    <property type="protein sequence ID" value="QJA97846.1"/>
    <property type="molecule type" value="Genomic_DNA"/>
</dbReference>
<reference evidence="1" key="1">
    <citation type="submission" date="2020-03" db="EMBL/GenBank/DDBJ databases">
        <title>The deep terrestrial virosphere.</title>
        <authorList>
            <person name="Holmfeldt K."/>
            <person name="Nilsson E."/>
            <person name="Simone D."/>
            <person name="Lopez-Fernandez M."/>
            <person name="Wu X."/>
            <person name="de Brujin I."/>
            <person name="Lundin D."/>
            <person name="Andersson A."/>
            <person name="Bertilsson S."/>
            <person name="Dopson M."/>
        </authorList>
    </citation>
    <scope>NUCLEOTIDE SEQUENCE</scope>
    <source>
        <strain evidence="1">MM415B05907</strain>
    </source>
</reference>
<organism evidence="1">
    <name type="scientific">viral metagenome</name>
    <dbReference type="NCBI Taxonomy" id="1070528"/>
    <lineage>
        <taxon>unclassified sequences</taxon>
        <taxon>metagenomes</taxon>
        <taxon>organismal metagenomes</taxon>
    </lineage>
</organism>
<protein>
    <submittedName>
        <fullName evidence="1">Uncharacterized protein</fullName>
    </submittedName>
</protein>
<gene>
    <name evidence="1" type="ORF">MM415B05907_0003</name>
</gene>
<sequence length="55" mass="6870">MRNVKYRVKDKFLDKVTDLPFYRVQGHVEGRVWVHGWKLVWLPVWIHLVRRLRKD</sequence>